<reference evidence="1" key="1">
    <citation type="journal article" date="2019" name="bioRxiv">
        <title>The Genome of the Zebra Mussel, Dreissena polymorpha: A Resource for Invasive Species Research.</title>
        <authorList>
            <person name="McCartney M.A."/>
            <person name="Auch B."/>
            <person name="Kono T."/>
            <person name="Mallez S."/>
            <person name="Zhang Y."/>
            <person name="Obille A."/>
            <person name="Becker A."/>
            <person name="Abrahante J.E."/>
            <person name="Garbe J."/>
            <person name="Badalamenti J.P."/>
            <person name="Herman A."/>
            <person name="Mangelson H."/>
            <person name="Liachko I."/>
            <person name="Sullivan S."/>
            <person name="Sone E.D."/>
            <person name="Koren S."/>
            <person name="Silverstein K.A.T."/>
            <person name="Beckman K.B."/>
            <person name="Gohl D.M."/>
        </authorList>
    </citation>
    <scope>NUCLEOTIDE SEQUENCE</scope>
    <source>
        <strain evidence="1">Duluth1</strain>
        <tissue evidence="1">Whole animal</tissue>
    </source>
</reference>
<dbReference type="EMBL" id="JAIWYP010000001">
    <property type="protein sequence ID" value="KAH3888678.1"/>
    <property type="molecule type" value="Genomic_DNA"/>
</dbReference>
<protein>
    <submittedName>
        <fullName evidence="1">Uncharacterized protein</fullName>
    </submittedName>
</protein>
<comment type="caution">
    <text evidence="1">The sequence shown here is derived from an EMBL/GenBank/DDBJ whole genome shotgun (WGS) entry which is preliminary data.</text>
</comment>
<reference evidence="1" key="2">
    <citation type="submission" date="2020-11" db="EMBL/GenBank/DDBJ databases">
        <authorList>
            <person name="McCartney M.A."/>
            <person name="Auch B."/>
            <person name="Kono T."/>
            <person name="Mallez S."/>
            <person name="Becker A."/>
            <person name="Gohl D.M."/>
            <person name="Silverstein K.A.T."/>
            <person name="Koren S."/>
            <person name="Bechman K.B."/>
            <person name="Herman A."/>
            <person name="Abrahante J.E."/>
            <person name="Garbe J."/>
        </authorList>
    </citation>
    <scope>NUCLEOTIDE SEQUENCE</scope>
    <source>
        <strain evidence="1">Duluth1</strain>
        <tissue evidence="1">Whole animal</tissue>
    </source>
</reference>
<organism evidence="1 2">
    <name type="scientific">Dreissena polymorpha</name>
    <name type="common">Zebra mussel</name>
    <name type="synonym">Mytilus polymorpha</name>
    <dbReference type="NCBI Taxonomy" id="45954"/>
    <lineage>
        <taxon>Eukaryota</taxon>
        <taxon>Metazoa</taxon>
        <taxon>Spiralia</taxon>
        <taxon>Lophotrochozoa</taxon>
        <taxon>Mollusca</taxon>
        <taxon>Bivalvia</taxon>
        <taxon>Autobranchia</taxon>
        <taxon>Heteroconchia</taxon>
        <taxon>Euheterodonta</taxon>
        <taxon>Imparidentia</taxon>
        <taxon>Neoheterodontei</taxon>
        <taxon>Myida</taxon>
        <taxon>Dreissenoidea</taxon>
        <taxon>Dreissenidae</taxon>
        <taxon>Dreissena</taxon>
    </lineage>
</organism>
<dbReference type="Proteomes" id="UP000828390">
    <property type="component" value="Unassembled WGS sequence"/>
</dbReference>
<gene>
    <name evidence="1" type="ORF">DPMN_012718</name>
</gene>
<proteinExistence type="predicted"/>
<sequence length="103" mass="11955">MLVTEGMAPDEIQMKRIYTDISVNMADSMVNEDNEGNVKDGNHDAKDRWGKLNSARSIPNTLQIKQTRRVRWNDSFLRKFSTRSQFQNSSVARYIQITKNTML</sequence>
<evidence type="ECO:0000313" key="1">
    <source>
        <dbReference type="EMBL" id="KAH3888678.1"/>
    </source>
</evidence>
<dbReference type="AlphaFoldDB" id="A0A9D4N2Z9"/>
<evidence type="ECO:0000313" key="2">
    <source>
        <dbReference type="Proteomes" id="UP000828390"/>
    </source>
</evidence>
<accession>A0A9D4N2Z9</accession>
<name>A0A9D4N2Z9_DREPO</name>
<keyword evidence="2" id="KW-1185">Reference proteome</keyword>